<gene>
    <name evidence="1" type="ORF">C1O25_02835</name>
</gene>
<evidence type="ECO:0000313" key="2">
    <source>
        <dbReference type="Proteomes" id="UP000236547"/>
    </source>
</evidence>
<evidence type="ECO:0008006" key="3">
    <source>
        <dbReference type="Google" id="ProtNLM"/>
    </source>
</evidence>
<dbReference type="EMBL" id="POSM01000002">
    <property type="protein sequence ID" value="PNI03189.1"/>
    <property type="molecule type" value="Genomic_DNA"/>
</dbReference>
<dbReference type="Proteomes" id="UP000236547">
    <property type="component" value="Unassembled WGS sequence"/>
</dbReference>
<proteinExistence type="predicted"/>
<name>A0ABX4WF22_VIBDI</name>
<reference evidence="1 2" key="1">
    <citation type="submission" date="2018-01" db="EMBL/GenBank/DDBJ databases">
        <title>Draft genome sequences of six Vibrio diazotrophicus strains isolated from deep-sea sediments of the Baltic Sea.</title>
        <authorList>
            <person name="Castillo D."/>
            <person name="Vandieken V."/>
            <person name="Chiang O."/>
            <person name="Middelboe M."/>
        </authorList>
    </citation>
    <scope>NUCLEOTIDE SEQUENCE [LARGE SCALE GENOMIC DNA]</scope>
    <source>
        <strain evidence="1 2">65.10M</strain>
    </source>
</reference>
<dbReference type="RefSeq" id="WP_102967712.1">
    <property type="nucleotide sequence ID" value="NZ_POSM01000002.1"/>
</dbReference>
<protein>
    <recommendedName>
        <fullName evidence="3">Transcriptional regulator</fullName>
    </recommendedName>
</protein>
<sequence length="83" mass="9621">MAIDEPVGMGLNELIVERERFEFELEVVLAEIEEYRELSERLPTHKQKILEFSEESRIHSISIYAKLNALGKTIAMLQESELS</sequence>
<accession>A0ABX4WF22</accession>
<keyword evidence="2" id="KW-1185">Reference proteome</keyword>
<evidence type="ECO:0000313" key="1">
    <source>
        <dbReference type="EMBL" id="PNI03189.1"/>
    </source>
</evidence>
<comment type="caution">
    <text evidence="1">The sequence shown here is derived from an EMBL/GenBank/DDBJ whole genome shotgun (WGS) entry which is preliminary data.</text>
</comment>
<organism evidence="1 2">
    <name type="scientific">Vibrio diazotrophicus</name>
    <dbReference type="NCBI Taxonomy" id="685"/>
    <lineage>
        <taxon>Bacteria</taxon>
        <taxon>Pseudomonadati</taxon>
        <taxon>Pseudomonadota</taxon>
        <taxon>Gammaproteobacteria</taxon>
        <taxon>Vibrionales</taxon>
        <taxon>Vibrionaceae</taxon>
        <taxon>Vibrio</taxon>
    </lineage>
</organism>